<dbReference type="EMBL" id="QZKU01000032">
    <property type="protein sequence ID" value="RJP24668.1"/>
    <property type="molecule type" value="Genomic_DNA"/>
</dbReference>
<keyword evidence="2" id="KW-1133">Transmembrane helix</keyword>
<evidence type="ECO:0000313" key="3">
    <source>
        <dbReference type="EMBL" id="RJP24668.1"/>
    </source>
</evidence>
<proteinExistence type="predicted"/>
<sequence>MGTDGARAPKDWKVQKSDGSRLEPANLSVLRHWVETGQIEADDLVINEDLSDWIRAAEALDLFDLFERQEPGDRSGESARQSVEFADLEIKIPDCAYHPGQPAAEICVGCGKFVCKECGERFESKLYCRRCLAEKQVGAEPGLAAAGPVAQIIPGVRPAQRVNRFSLASVTLSVVAILCSFLMISPRFRMAAAPAVGFISFLAALLGAIGLGNLRSTQLSSRSKQFALSGLLVGLSLLILSVMAISLSIRQFRSGSATSIRGNQLNSIAPQTARRQPIYSKQMQEERDANSRQLLDQLTDQLNAGQLEGAVSTARTLVGLYPETDAARITQERLPLLENALEEKRVVDQESLRENEERARQRLEYALKIYSDGNLNVTIDLLRSIVENFPTTETAKLAEAELKRIEGLLTNQRMKQEEEDASRLARQARERMEMERYEEAADIYRRLLNQYPATPTAVAARADLAQAQLLLSDASEREFRRIQKQSPDLSYEDVIPRLQEFLAQYPSSARFEEANRMLQDHLTNKSIADGLYTFGKTYLSERKYSLALGRYDKLINEHPRSQWTAQARKDREHALEKLKE</sequence>
<dbReference type="SUPFAM" id="SSF48452">
    <property type="entry name" value="TPR-like"/>
    <property type="match status" value="1"/>
</dbReference>
<evidence type="ECO:0000313" key="4">
    <source>
        <dbReference type="Proteomes" id="UP000265882"/>
    </source>
</evidence>
<protein>
    <submittedName>
        <fullName evidence="3">Uncharacterized protein</fullName>
    </submittedName>
</protein>
<reference evidence="3 4" key="1">
    <citation type="journal article" date="2017" name="ISME J.">
        <title>Energy and carbon metabolisms in a deep terrestrial subsurface fluid microbial community.</title>
        <authorList>
            <person name="Momper L."/>
            <person name="Jungbluth S.P."/>
            <person name="Lee M.D."/>
            <person name="Amend J.P."/>
        </authorList>
    </citation>
    <scope>NUCLEOTIDE SEQUENCE [LARGE SCALE GENOMIC DNA]</scope>
    <source>
        <strain evidence="3">SURF_5</strain>
    </source>
</reference>
<dbReference type="InterPro" id="IPR011990">
    <property type="entry name" value="TPR-like_helical_dom_sf"/>
</dbReference>
<evidence type="ECO:0000256" key="1">
    <source>
        <dbReference type="PROSITE-ProRule" id="PRU00339"/>
    </source>
</evidence>
<accession>A0A3A4NVV7</accession>
<keyword evidence="2" id="KW-0812">Transmembrane</keyword>
<organism evidence="3 4">
    <name type="scientific">Abyssobacteria bacterium (strain SURF_5)</name>
    <dbReference type="NCBI Taxonomy" id="2093360"/>
    <lineage>
        <taxon>Bacteria</taxon>
        <taxon>Pseudomonadati</taxon>
        <taxon>Candidatus Hydrogenedentota</taxon>
        <taxon>Candidatus Abyssobacteria</taxon>
    </lineage>
</organism>
<dbReference type="PROSITE" id="PS50005">
    <property type="entry name" value="TPR"/>
    <property type="match status" value="1"/>
</dbReference>
<comment type="caution">
    <text evidence="3">The sequence shown here is derived from an EMBL/GenBank/DDBJ whole genome shotgun (WGS) entry which is preliminary data.</text>
</comment>
<dbReference type="Gene3D" id="1.25.40.10">
    <property type="entry name" value="Tetratricopeptide repeat domain"/>
    <property type="match status" value="2"/>
</dbReference>
<name>A0A3A4NVV7_ABYX5</name>
<dbReference type="Proteomes" id="UP000265882">
    <property type="component" value="Unassembled WGS sequence"/>
</dbReference>
<feature type="transmembrane region" description="Helical" evidence="2">
    <location>
        <begin position="165"/>
        <end position="185"/>
    </location>
</feature>
<dbReference type="AlphaFoldDB" id="A0A3A4NVV7"/>
<dbReference type="Pfam" id="PF13174">
    <property type="entry name" value="TPR_6"/>
    <property type="match status" value="1"/>
</dbReference>
<evidence type="ECO:0000256" key="2">
    <source>
        <dbReference type="SAM" id="Phobius"/>
    </source>
</evidence>
<gene>
    <name evidence="3" type="ORF">C4520_03710</name>
</gene>
<keyword evidence="2" id="KW-0472">Membrane</keyword>
<keyword evidence="1" id="KW-0802">TPR repeat</keyword>
<feature type="transmembrane region" description="Helical" evidence="2">
    <location>
        <begin position="191"/>
        <end position="214"/>
    </location>
</feature>
<dbReference type="InterPro" id="IPR019734">
    <property type="entry name" value="TPR_rpt"/>
</dbReference>
<feature type="repeat" description="TPR" evidence="1">
    <location>
        <begin position="528"/>
        <end position="561"/>
    </location>
</feature>
<feature type="transmembrane region" description="Helical" evidence="2">
    <location>
        <begin position="226"/>
        <end position="249"/>
    </location>
</feature>